<name>A0ABQ5LMR1_9RHOB</name>
<accession>A0ABQ5LMR1</accession>
<keyword evidence="2" id="KW-1185">Reference proteome</keyword>
<organism evidence="1 2">
    <name type="scientific">Sinisalibacter aestuarii</name>
    <dbReference type="NCBI Taxonomy" id="2949426"/>
    <lineage>
        <taxon>Bacteria</taxon>
        <taxon>Pseudomonadati</taxon>
        <taxon>Pseudomonadota</taxon>
        <taxon>Alphaproteobacteria</taxon>
        <taxon>Rhodobacterales</taxon>
        <taxon>Roseobacteraceae</taxon>
        <taxon>Sinisalibacter</taxon>
    </lineage>
</organism>
<reference evidence="1" key="1">
    <citation type="journal article" date="2023" name="Int. J. Syst. Evol. Microbiol.">
        <title>Sinisalibacter aestuarii sp. nov., isolated from estuarine sediment of the Arakawa River.</title>
        <authorList>
            <person name="Arafat S.T."/>
            <person name="Hirano S."/>
            <person name="Sato A."/>
            <person name="Takeuchi K."/>
            <person name="Yasuda T."/>
            <person name="Terahara T."/>
            <person name="Hamada M."/>
            <person name="Kobayashi T."/>
        </authorList>
    </citation>
    <scope>NUCLEOTIDE SEQUENCE</scope>
    <source>
        <strain evidence="1">B-399</strain>
    </source>
</reference>
<protein>
    <submittedName>
        <fullName evidence="1">Uncharacterized protein</fullName>
    </submittedName>
</protein>
<sequence>MINAKTEAAAMAPMVSSFPARAGLAASGLSARAAVSVAIMADRADSLKKLRVMSCPFLLAGIAPGKIEVRQGWSGWRRTNNNAPSLSHIAGSRAV</sequence>
<gene>
    <name evidence="1" type="ORF">STA1M1_01830</name>
</gene>
<proteinExistence type="predicted"/>
<evidence type="ECO:0000313" key="1">
    <source>
        <dbReference type="EMBL" id="GKY86314.1"/>
    </source>
</evidence>
<dbReference type="EMBL" id="BROH01000001">
    <property type="protein sequence ID" value="GKY86314.1"/>
    <property type="molecule type" value="Genomic_DNA"/>
</dbReference>
<dbReference type="Proteomes" id="UP001144205">
    <property type="component" value="Unassembled WGS sequence"/>
</dbReference>
<comment type="caution">
    <text evidence="1">The sequence shown here is derived from an EMBL/GenBank/DDBJ whole genome shotgun (WGS) entry which is preliminary data.</text>
</comment>
<evidence type="ECO:0000313" key="2">
    <source>
        <dbReference type="Proteomes" id="UP001144205"/>
    </source>
</evidence>